<dbReference type="Gene3D" id="3.10.150.10">
    <property type="entry name" value="DNA Polymerase III, subunit A, domain 2"/>
    <property type="match status" value="1"/>
</dbReference>
<accession>W8GRR8</accession>
<keyword evidence="10" id="KW-0238">DNA-binding</keyword>
<dbReference type="eggNOG" id="COG0592">
    <property type="taxonomic scope" value="Bacteria"/>
</dbReference>
<evidence type="ECO:0000256" key="7">
    <source>
        <dbReference type="ARBA" id="ARBA00022695"/>
    </source>
</evidence>
<keyword evidence="6 14" id="KW-0808">Transferase</keyword>
<dbReference type="InterPro" id="IPR001001">
    <property type="entry name" value="DNA_polIII_beta"/>
</dbReference>
<dbReference type="InterPro" id="IPR046938">
    <property type="entry name" value="DNA_clamp_sf"/>
</dbReference>
<evidence type="ECO:0000256" key="1">
    <source>
        <dbReference type="ARBA" id="ARBA00002266"/>
    </source>
</evidence>
<dbReference type="InterPro" id="IPR022637">
    <property type="entry name" value="DNA_polIII_beta_cen"/>
</dbReference>
<evidence type="ECO:0000256" key="3">
    <source>
        <dbReference type="ARBA" id="ARBA00010752"/>
    </source>
</evidence>
<evidence type="ECO:0000256" key="2">
    <source>
        <dbReference type="ARBA" id="ARBA00004496"/>
    </source>
</evidence>
<comment type="subcellular location">
    <subcellularLocation>
        <location evidence="2">Cytoplasm</location>
    </subcellularLocation>
</comment>
<evidence type="ECO:0000313" key="15">
    <source>
        <dbReference type="Proteomes" id="UP000019450"/>
    </source>
</evidence>
<keyword evidence="8" id="KW-0235">DNA replication</keyword>
<evidence type="ECO:0000259" key="11">
    <source>
        <dbReference type="Pfam" id="PF00712"/>
    </source>
</evidence>
<feature type="domain" description="DNA polymerase III beta sliding clamp N-terminal" evidence="11">
    <location>
        <begin position="10"/>
        <end position="118"/>
    </location>
</feature>
<evidence type="ECO:0000256" key="6">
    <source>
        <dbReference type="ARBA" id="ARBA00022679"/>
    </source>
</evidence>
<protein>
    <submittedName>
        <fullName evidence="14">DNA polymerase III subunit beta</fullName>
        <ecNumber evidence="14">2.7.7.7</ecNumber>
    </submittedName>
</protein>
<dbReference type="RefSeq" id="WP_025208422.1">
    <property type="nucleotide sequence ID" value="NZ_CP006932.1"/>
</dbReference>
<dbReference type="PANTHER" id="PTHR30478">
    <property type="entry name" value="DNA POLYMERASE III SUBUNIT BETA"/>
    <property type="match status" value="1"/>
</dbReference>
<dbReference type="OrthoDB" id="397417at2"/>
<dbReference type="NCBIfam" id="TIGR00663">
    <property type="entry name" value="dnan"/>
    <property type="match status" value="1"/>
</dbReference>
<dbReference type="Pfam" id="PF02767">
    <property type="entry name" value="DNA_pol3_beta_2"/>
    <property type="match status" value="1"/>
</dbReference>
<keyword evidence="9" id="KW-0239">DNA-directed DNA polymerase</keyword>
<dbReference type="GO" id="GO:0003677">
    <property type="term" value="F:DNA binding"/>
    <property type="evidence" value="ECO:0007669"/>
    <property type="project" value="UniProtKB-KW"/>
</dbReference>
<dbReference type="GO" id="GO:0005737">
    <property type="term" value="C:cytoplasm"/>
    <property type="evidence" value="ECO:0007669"/>
    <property type="project" value="UniProtKB-SubCell"/>
</dbReference>
<dbReference type="InterPro" id="IPR022635">
    <property type="entry name" value="DNA_polIII_beta_C"/>
</dbReference>
<dbReference type="HOGENOM" id="CLU_038149_4_1_14"/>
<dbReference type="EC" id="2.7.7.7" evidence="14"/>
<reference evidence="14 15" key="1">
    <citation type="journal article" date="2014" name="Genome Biol. Evol.">
        <title>Phylogenomics of "Candidatus Hepatoplasma crinochetorum," a Lineage of Mollicutes Associated with Noninsect Arthropods.</title>
        <authorList>
            <person name="Leclercq S."/>
            <person name="Dittmer J."/>
            <person name="Bouchon D."/>
            <person name="Cordaux R."/>
        </authorList>
    </citation>
    <scope>NUCLEOTIDE SEQUENCE [LARGE SCALE GENOMIC DNA]</scope>
    <source>
        <strain evidence="14 15">Av</strain>
    </source>
</reference>
<dbReference type="Proteomes" id="UP000019450">
    <property type="component" value="Chromosome"/>
</dbReference>
<dbReference type="GO" id="GO:0009360">
    <property type="term" value="C:DNA polymerase III complex"/>
    <property type="evidence" value="ECO:0007669"/>
    <property type="project" value="InterPro"/>
</dbReference>
<dbReference type="Pfam" id="PF00712">
    <property type="entry name" value="DNA_pol3_beta"/>
    <property type="match status" value="1"/>
</dbReference>
<dbReference type="SUPFAM" id="SSF55979">
    <property type="entry name" value="DNA clamp"/>
    <property type="match status" value="3"/>
</dbReference>
<evidence type="ECO:0000256" key="9">
    <source>
        <dbReference type="ARBA" id="ARBA00022932"/>
    </source>
</evidence>
<organism evidence="14 15">
    <name type="scientific">Candidatus Hepatoplasma crinochetorum Av</name>
    <dbReference type="NCBI Taxonomy" id="1427984"/>
    <lineage>
        <taxon>Bacteria</taxon>
        <taxon>Bacillati</taxon>
        <taxon>Mycoplasmatota</taxon>
        <taxon>Mollicutes</taxon>
        <taxon>Candidatus Hepatoplasmataceae</taxon>
        <taxon>Candidatus Hepatoplasma</taxon>
    </lineage>
</organism>
<dbReference type="PANTHER" id="PTHR30478:SF0">
    <property type="entry name" value="BETA SLIDING CLAMP"/>
    <property type="match status" value="1"/>
</dbReference>
<evidence type="ECO:0000313" key="14">
    <source>
        <dbReference type="EMBL" id="AHK22125.1"/>
    </source>
</evidence>
<keyword evidence="15" id="KW-1185">Reference proteome</keyword>
<keyword evidence="5" id="KW-0963">Cytoplasm</keyword>
<proteinExistence type="inferred from homology"/>
<evidence type="ECO:0000256" key="10">
    <source>
        <dbReference type="ARBA" id="ARBA00023125"/>
    </source>
</evidence>
<dbReference type="CDD" id="cd00140">
    <property type="entry name" value="beta_clamp"/>
    <property type="match status" value="1"/>
</dbReference>
<evidence type="ECO:0000259" key="13">
    <source>
        <dbReference type="Pfam" id="PF02768"/>
    </source>
</evidence>
<sequence length="375" mass="43805">MKFKIDGLTLKKISRIFSNISYNNNYLVEMNGILFEITKNNIFIEAKNTYISLKYNLNNNIEILKEGIFLIKAKLLNEVISKLENNEIVIFNKIEDNLITIKSKNSYYEINLMNDKKYKKEKFISDQNYKELIINNLYFKKLIESVVFAGDERSNRKILQGINLKIDQNSIKLIASDNIRIAFNKQKINYQKDLINVIIPIKAIKEYLKLINDSQKIKLRFFENKLLIIDDNLLTQINLIEGVFPDLERAFLGENNQKLVIKKELMLTLLDRALPLVLNKESASTIVTLKIFDQILMIESNESETGTSKIETKDFTFEGGNEFVIYFNPRLLKEAINKLENPNITLDFNSPEQPFIMKDNTDENKFRCLILPFKI</sequence>
<dbReference type="KEGG" id="hcr:X271_00002"/>
<dbReference type="InterPro" id="IPR022634">
    <property type="entry name" value="DNA_polIII_beta_N"/>
</dbReference>
<keyword evidence="7 14" id="KW-0548">Nucleotidyltransferase</keyword>
<dbReference type="Pfam" id="PF02768">
    <property type="entry name" value="DNA_pol3_beta_3"/>
    <property type="match status" value="1"/>
</dbReference>
<comment type="similarity">
    <text evidence="3">Belongs to the beta sliding clamp family.</text>
</comment>
<comment type="subunit">
    <text evidence="4">Forms a ring-shaped head-to-tail homodimer around DNA which binds and tethers DNA polymerases and other proteins to the DNA. The DNA replisome complex has a single clamp-loading complex (3 tau and 1 each of delta, delta', psi and chi subunits) which binds 3 Pol III cores (1 core on the leading strand and 2 on the lagging strand) each with a beta sliding clamp dimer. Additional proteins in the replisome are other copies of gamma, psi and chi, Ssb, DNA helicase and RNA primase.</text>
</comment>
<dbReference type="GO" id="GO:0003887">
    <property type="term" value="F:DNA-directed DNA polymerase activity"/>
    <property type="evidence" value="ECO:0007669"/>
    <property type="project" value="UniProtKB-KW"/>
</dbReference>
<dbReference type="AlphaFoldDB" id="W8GRR8"/>
<dbReference type="Gene3D" id="3.70.10.10">
    <property type="match status" value="1"/>
</dbReference>
<feature type="domain" description="DNA polymerase III beta sliding clamp C-terminal" evidence="13">
    <location>
        <begin position="254"/>
        <end position="372"/>
    </location>
</feature>
<name>W8GRR8_9MOLU</name>
<comment type="function">
    <text evidence="1">Confers DNA tethering and processivity to DNA polymerases and other proteins. Acts as a clamp, forming a ring around DNA (a reaction catalyzed by the clamp-loading complex) which diffuses in an ATP-independent manner freely and bidirectionally along dsDNA. Initially characterized for its ability to contact the catalytic subunit of DNA polymerase III (Pol III), a complex, multichain enzyme responsible for most of the replicative synthesis in bacteria; Pol III exhibits 3'-5' exonuclease proofreading activity. The beta chain is required for initiation of replication as well as for processivity of DNA replication.</text>
</comment>
<evidence type="ECO:0000259" key="12">
    <source>
        <dbReference type="Pfam" id="PF02767"/>
    </source>
</evidence>
<feature type="domain" description="DNA polymerase III beta sliding clamp central" evidence="12">
    <location>
        <begin position="136"/>
        <end position="246"/>
    </location>
</feature>
<dbReference type="GO" id="GO:0006271">
    <property type="term" value="P:DNA strand elongation involved in DNA replication"/>
    <property type="evidence" value="ECO:0007669"/>
    <property type="project" value="TreeGrafter"/>
</dbReference>
<evidence type="ECO:0000256" key="8">
    <source>
        <dbReference type="ARBA" id="ARBA00022705"/>
    </source>
</evidence>
<dbReference type="STRING" id="1427984.X271_00002"/>
<dbReference type="EMBL" id="CP006932">
    <property type="protein sequence ID" value="AHK22125.1"/>
    <property type="molecule type" value="Genomic_DNA"/>
</dbReference>
<gene>
    <name evidence="14" type="primary">dnaN</name>
    <name evidence="14" type="ORF">X271_00002</name>
</gene>
<evidence type="ECO:0000256" key="5">
    <source>
        <dbReference type="ARBA" id="ARBA00022490"/>
    </source>
</evidence>
<dbReference type="GO" id="GO:0008408">
    <property type="term" value="F:3'-5' exonuclease activity"/>
    <property type="evidence" value="ECO:0007669"/>
    <property type="project" value="InterPro"/>
</dbReference>
<evidence type="ECO:0000256" key="4">
    <source>
        <dbReference type="ARBA" id="ARBA00011400"/>
    </source>
</evidence>
<dbReference type="SMART" id="SM00480">
    <property type="entry name" value="POL3Bc"/>
    <property type="match status" value="1"/>
</dbReference>